<comment type="caution">
    <text evidence="2">The sequence shown here is derived from an EMBL/GenBank/DDBJ whole genome shotgun (WGS) entry which is preliminary data.</text>
</comment>
<evidence type="ECO:0000256" key="1">
    <source>
        <dbReference type="SAM" id="MobiDB-lite"/>
    </source>
</evidence>
<dbReference type="EMBL" id="BKCJ011151946">
    <property type="protein sequence ID" value="GFC95006.1"/>
    <property type="molecule type" value="Genomic_DNA"/>
</dbReference>
<feature type="region of interest" description="Disordered" evidence="1">
    <location>
        <begin position="1"/>
        <end position="21"/>
    </location>
</feature>
<gene>
    <name evidence="2" type="ORF">Tci_866976</name>
</gene>
<dbReference type="AlphaFoldDB" id="A0A699SBN6"/>
<protein>
    <submittedName>
        <fullName evidence="2">Uncharacterized protein</fullName>
    </submittedName>
</protein>
<feature type="compositionally biased region" description="Basic and acidic residues" evidence="1">
    <location>
        <begin position="83"/>
        <end position="93"/>
    </location>
</feature>
<feature type="compositionally biased region" description="Gly residues" evidence="1">
    <location>
        <begin position="67"/>
        <end position="79"/>
    </location>
</feature>
<evidence type="ECO:0000313" key="2">
    <source>
        <dbReference type="EMBL" id="GFC95006.1"/>
    </source>
</evidence>
<sequence length="158" mass="16343">VGGGAGLGSREERGGRARRGGRWWQVRGRRRVGRGSGSAEREVEECGRFGGGVMVGRLGRREEGGRVRGGVRGGGGGVEDGWVEGRGHEDGRIRGMGQQGHGVLRTAGGGVRDGDMVGRREDGGRVVGKGGCVVGRLGRGEEGGRVEDGWVSVGGRDV</sequence>
<feature type="non-terminal residue" evidence="2">
    <location>
        <position position="1"/>
    </location>
</feature>
<feature type="region of interest" description="Disordered" evidence="1">
    <location>
        <begin position="66"/>
        <end position="123"/>
    </location>
</feature>
<name>A0A699SBN6_TANCI</name>
<accession>A0A699SBN6</accession>
<organism evidence="2">
    <name type="scientific">Tanacetum cinerariifolium</name>
    <name type="common">Dalmatian daisy</name>
    <name type="synonym">Chrysanthemum cinerariifolium</name>
    <dbReference type="NCBI Taxonomy" id="118510"/>
    <lineage>
        <taxon>Eukaryota</taxon>
        <taxon>Viridiplantae</taxon>
        <taxon>Streptophyta</taxon>
        <taxon>Embryophyta</taxon>
        <taxon>Tracheophyta</taxon>
        <taxon>Spermatophyta</taxon>
        <taxon>Magnoliopsida</taxon>
        <taxon>eudicotyledons</taxon>
        <taxon>Gunneridae</taxon>
        <taxon>Pentapetalae</taxon>
        <taxon>asterids</taxon>
        <taxon>campanulids</taxon>
        <taxon>Asterales</taxon>
        <taxon>Asteraceae</taxon>
        <taxon>Asteroideae</taxon>
        <taxon>Anthemideae</taxon>
        <taxon>Anthemidinae</taxon>
        <taxon>Tanacetum</taxon>
    </lineage>
</organism>
<feature type="non-terminal residue" evidence="2">
    <location>
        <position position="158"/>
    </location>
</feature>
<feature type="compositionally biased region" description="Basic and acidic residues" evidence="1">
    <location>
        <begin position="112"/>
        <end position="123"/>
    </location>
</feature>
<reference evidence="2" key="1">
    <citation type="journal article" date="2019" name="Sci. Rep.">
        <title>Draft genome of Tanacetum cinerariifolium, the natural source of mosquito coil.</title>
        <authorList>
            <person name="Yamashiro T."/>
            <person name="Shiraishi A."/>
            <person name="Satake H."/>
            <person name="Nakayama K."/>
        </authorList>
    </citation>
    <scope>NUCLEOTIDE SEQUENCE</scope>
</reference>
<proteinExistence type="predicted"/>